<comment type="subcellular location">
    <subcellularLocation>
        <location evidence="1">Secreted</location>
    </subcellularLocation>
</comment>
<evidence type="ECO:0000256" key="2">
    <source>
        <dbReference type="ARBA" id="ARBA00010366"/>
    </source>
</evidence>
<dbReference type="Proteomes" id="UP001233172">
    <property type="component" value="Unassembled WGS sequence"/>
</dbReference>
<evidence type="ECO:0000313" key="6">
    <source>
        <dbReference type="EMBL" id="KAK0068862.1"/>
    </source>
</evidence>
<organism evidence="6 7">
    <name type="scientific">Biomphalaria pfeifferi</name>
    <name type="common">Bloodfluke planorb</name>
    <name type="synonym">Freshwater snail</name>
    <dbReference type="NCBI Taxonomy" id="112525"/>
    <lineage>
        <taxon>Eukaryota</taxon>
        <taxon>Metazoa</taxon>
        <taxon>Spiralia</taxon>
        <taxon>Lophotrochozoa</taxon>
        <taxon>Mollusca</taxon>
        <taxon>Gastropoda</taxon>
        <taxon>Heterobranchia</taxon>
        <taxon>Euthyneura</taxon>
        <taxon>Panpulmonata</taxon>
        <taxon>Hygrophila</taxon>
        <taxon>Lymnaeoidea</taxon>
        <taxon>Planorbidae</taxon>
        <taxon>Biomphalaria</taxon>
    </lineage>
</organism>
<dbReference type="InterPro" id="IPR029230">
    <property type="entry name" value="Macin"/>
</dbReference>
<keyword evidence="7" id="KW-1185">Reference proteome</keyword>
<comment type="similarity">
    <text evidence="2">Belongs to the macin family.</text>
</comment>
<evidence type="ECO:0000313" key="7">
    <source>
        <dbReference type="Proteomes" id="UP001233172"/>
    </source>
</evidence>
<reference evidence="6" key="1">
    <citation type="journal article" date="2023" name="PLoS Negl. Trop. Dis.">
        <title>A genome sequence for Biomphalaria pfeifferi, the major vector snail for the human-infecting parasite Schistosoma mansoni.</title>
        <authorList>
            <person name="Bu L."/>
            <person name="Lu L."/>
            <person name="Laidemitt M.R."/>
            <person name="Zhang S.M."/>
            <person name="Mutuku M."/>
            <person name="Mkoji G."/>
            <person name="Steinauer M."/>
            <person name="Loker E.S."/>
        </authorList>
    </citation>
    <scope>NUCLEOTIDE SEQUENCE</scope>
    <source>
        <strain evidence="6">KasaAsao</strain>
    </source>
</reference>
<evidence type="ECO:0000256" key="5">
    <source>
        <dbReference type="SAM" id="SignalP"/>
    </source>
</evidence>
<dbReference type="EMBL" id="JASAOG010000004">
    <property type="protein sequence ID" value="KAK0068862.1"/>
    <property type="molecule type" value="Genomic_DNA"/>
</dbReference>
<evidence type="ECO:0000256" key="4">
    <source>
        <dbReference type="ARBA" id="ARBA00023157"/>
    </source>
</evidence>
<protein>
    <submittedName>
        <fullName evidence="6">Mytimacin-6</fullName>
    </submittedName>
</protein>
<dbReference type="Pfam" id="PF14865">
    <property type="entry name" value="Macin"/>
    <property type="match status" value="1"/>
</dbReference>
<evidence type="ECO:0000256" key="1">
    <source>
        <dbReference type="ARBA" id="ARBA00004613"/>
    </source>
</evidence>
<evidence type="ECO:0000256" key="3">
    <source>
        <dbReference type="ARBA" id="ARBA00022525"/>
    </source>
</evidence>
<dbReference type="GO" id="GO:0005576">
    <property type="term" value="C:extracellular region"/>
    <property type="evidence" value="ECO:0007669"/>
    <property type="project" value="UniProtKB-SubCell"/>
</dbReference>
<feature type="chain" id="PRO_5041989314" evidence="5">
    <location>
        <begin position="26"/>
        <end position="87"/>
    </location>
</feature>
<keyword evidence="4" id="KW-1015">Disulfide bond</keyword>
<accession>A0AAD8C9M1</accession>
<comment type="caution">
    <text evidence="6">The sequence shown here is derived from an EMBL/GenBank/DDBJ whole genome shotgun (WGS) entry which is preliminary data.</text>
</comment>
<proteinExistence type="inferred from homology"/>
<dbReference type="InterPro" id="IPR038456">
    <property type="entry name" value="Macin_sf"/>
</dbReference>
<dbReference type="GO" id="GO:0006952">
    <property type="term" value="P:defense response"/>
    <property type="evidence" value="ECO:0007669"/>
    <property type="project" value="InterPro"/>
</dbReference>
<dbReference type="Gene3D" id="3.30.30.100">
    <property type="match status" value="1"/>
</dbReference>
<sequence length="87" mass="9859">MKSLLMCTFFPLCICQLMTLTPTDGNVIGRCWDTWSRCSTWSRWFTGRVWLTCDGKCRELGKGGGNCVLTPSTCPLSRKAFQCQCYT</sequence>
<keyword evidence="3" id="KW-0964">Secreted</keyword>
<feature type="signal peptide" evidence="5">
    <location>
        <begin position="1"/>
        <end position="25"/>
    </location>
</feature>
<dbReference type="AlphaFoldDB" id="A0AAD8C9M1"/>
<keyword evidence="5" id="KW-0732">Signal</keyword>
<name>A0AAD8C9M1_BIOPF</name>
<gene>
    <name evidence="6" type="ORF">Bpfe_001825</name>
</gene>
<reference evidence="6" key="2">
    <citation type="submission" date="2023-04" db="EMBL/GenBank/DDBJ databases">
        <authorList>
            <person name="Bu L."/>
            <person name="Lu L."/>
            <person name="Laidemitt M.R."/>
            <person name="Zhang S.M."/>
            <person name="Mutuku M."/>
            <person name="Mkoji G."/>
            <person name="Steinauer M."/>
            <person name="Loker E.S."/>
        </authorList>
    </citation>
    <scope>NUCLEOTIDE SEQUENCE</scope>
    <source>
        <strain evidence="6">KasaAsao</strain>
        <tissue evidence="6">Whole Snail</tissue>
    </source>
</reference>